<dbReference type="GO" id="GO:0046404">
    <property type="term" value="F:ATP-dependent polydeoxyribonucleotide 5'-hydroxyl-kinase activity"/>
    <property type="evidence" value="ECO:0007669"/>
    <property type="project" value="TreeGrafter"/>
</dbReference>
<keyword evidence="2" id="KW-1185">Reference proteome</keyword>
<dbReference type="InterPro" id="IPR036412">
    <property type="entry name" value="HAD-like_sf"/>
</dbReference>
<dbReference type="SUPFAM" id="SSF56784">
    <property type="entry name" value="HAD-like"/>
    <property type="match status" value="1"/>
</dbReference>
<proteinExistence type="predicted"/>
<evidence type="ECO:0000313" key="1">
    <source>
        <dbReference type="EMBL" id="CAE8612780.1"/>
    </source>
</evidence>
<dbReference type="OMA" id="WDLMASC"/>
<dbReference type="Proteomes" id="UP000654075">
    <property type="component" value="Unassembled WGS sequence"/>
</dbReference>
<dbReference type="GO" id="GO:0003690">
    <property type="term" value="F:double-stranded DNA binding"/>
    <property type="evidence" value="ECO:0007669"/>
    <property type="project" value="TreeGrafter"/>
</dbReference>
<dbReference type="PANTHER" id="PTHR12083:SF9">
    <property type="entry name" value="BIFUNCTIONAL POLYNUCLEOTIDE PHOSPHATASE_KINASE"/>
    <property type="match status" value="1"/>
</dbReference>
<protein>
    <submittedName>
        <fullName evidence="1">Uncharacterized protein</fullName>
    </submittedName>
</protein>
<dbReference type="Gene3D" id="3.40.50.1000">
    <property type="entry name" value="HAD superfamily/HAD-like"/>
    <property type="match status" value="1"/>
</dbReference>
<dbReference type="NCBIfam" id="TIGR01662">
    <property type="entry name" value="HAD-SF-IIIA"/>
    <property type="match status" value="1"/>
</dbReference>
<dbReference type="InterPro" id="IPR013954">
    <property type="entry name" value="PNK3P"/>
</dbReference>
<dbReference type="EMBL" id="CAJNNV010025160">
    <property type="protein sequence ID" value="CAE8612780.1"/>
    <property type="molecule type" value="Genomic_DNA"/>
</dbReference>
<dbReference type="OrthoDB" id="19045at2759"/>
<accession>A0A813FQ75</accession>
<dbReference type="GO" id="GO:0046403">
    <property type="term" value="F:polynucleotide 3'-phosphatase activity"/>
    <property type="evidence" value="ECO:0007669"/>
    <property type="project" value="TreeGrafter"/>
</dbReference>
<name>A0A813FQ75_POLGL</name>
<organism evidence="1 2">
    <name type="scientific">Polarella glacialis</name>
    <name type="common">Dinoflagellate</name>
    <dbReference type="NCBI Taxonomy" id="89957"/>
    <lineage>
        <taxon>Eukaryota</taxon>
        <taxon>Sar</taxon>
        <taxon>Alveolata</taxon>
        <taxon>Dinophyceae</taxon>
        <taxon>Suessiales</taxon>
        <taxon>Suessiaceae</taxon>
        <taxon>Polarella</taxon>
    </lineage>
</organism>
<dbReference type="GO" id="GO:0006281">
    <property type="term" value="P:DNA repair"/>
    <property type="evidence" value="ECO:0007669"/>
    <property type="project" value="TreeGrafter"/>
</dbReference>
<reference evidence="1" key="1">
    <citation type="submission" date="2021-02" db="EMBL/GenBank/DDBJ databases">
        <authorList>
            <person name="Dougan E. K."/>
            <person name="Rhodes N."/>
            <person name="Thang M."/>
            <person name="Chan C."/>
        </authorList>
    </citation>
    <scope>NUCLEOTIDE SEQUENCE</scope>
</reference>
<gene>
    <name evidence="1" type="ORF">PGLA1383_LOCUS30567</name>
</gene>
<sequence length="212" mass="23708">MPIGPAAGGARALLRNRESLELLSDVRLPPQWRREGWCLYSCPGNVRPSAKVAGFDFDKTLHFGGSAWRLSSAHIPPKLRQLYEQDGYKVVIFSNQHGAGKQKTPERMRDTVLETITRFEEFASFCGFPLQMFIAAARGDVNDPFRKPCTGMWDLMASCPDCNGGIQPDASQSFYVGNSAGRLTDGNDVDRDFARRVGVDFHTEDWLRPGHR</sequence>
<dbReference type="InterPro" id="IPR006549">
    <property type="entry name" value="HAD-SF_hydro_IIIA"/>
</dbReference>
<evidence type="ECO:0000313" key="2">
    <source>
        <dbReference type="Proteomes" id="UP000654075"/>
    </source>
</evidence>
<comment type="caution">
    <text evidence="1">The sequence shown here is derived from an EMBL/GenBank/DDBJ whole genome shotgun (WGS) entry which is preliminary data.</text>
</comment>
<dbReference type="AlphaFoldDB" id="A0A813FQ75"/>
<dbReference type="Pfam" id="PF08645">
    <property type="entry name" value="PNK3P"/>
    <property type="match status" value="1"/>
</dbReference>
<dbReference type="PANTHER" id="PTHR12083">
    <property type="entry name" value="BIFUNCTIONAL POLYNUCLEOTIDE PHOSPHATASE/KINASE"/>
    <property type="match status" value="1"/>
</dbReference>
<dbReference type="InterPro" id="IPR023214">
    <property type="entry name" value="HAD_sf"/>
</dbReference>